<comment type="caution">
    <text evidence="2">The sequence shown here is derived from an EMBL/GenBank/DDBJ whole genome shotgun (WGS) entry which is preliminary data.</text>
</comment>
<keyword evidence="3" id="KW-1185">Reference proteome</keyword>
<keyword evidence="1" id="KW-0472">Membrane</keyword>
<dbReference type="EMBL" id="JAJEKE010000016">
    <property type="protein sequence ID" value="MCQ1530991.1"/>
    <property type="molecule type" value="Genomic_DNA"/>
</dbReference>
<evidence type="ECO:0000313" key="3">
    <source>
        <dbReference type="Proteomes" id="UP001651880"/>
    </source>
</evidence>
<feature type="transmembrane region" description="Helical" evidence="1">
    <location>
        <begin position="28"/>
        <end position="46"/>
    </location>
</feature>
<reference evidence="2 3" key="1">
    <citation type="submission" date="2021-10" db="EMBL/GenBank/DDBJ databases">
        <title>Lutispora strain m25 sp. nov., a thermophilic, non-spore-forming bacterium isolated from a lab-scale methanogenic bioreactor digesting anaerobic sludge.</title>
        <authorList>
            <person name="El Houari A."/>
            <person name="Mcdonald J."/>
        </authorList>
    </citation>
    <scope>NUCLEOTIDE SEQUENCE [LARGE SCALE GENOMIC DNA]</scope>
    <source>
        <strain evidence="3">m25</strain>
    </source>
</reference>
<dbReference type="RefSeq" id="WP_255228507.1">
    <property type="nucleotide sequence ID" value="NZ_JAJEKE010000016.1"/>
</dbReference>
<evidence type="ECO:0000256" key="1">
    <source>
        <dbReference type="SAM" id="Phobius"/>
    </source>
</evidence>
<dbReference type="Proteomes" id="UP001651880">
    <property type="component" value="Unassembled WGS sequence"/>
</dbReference>
<protein>
    <submittedName>
        <fullName evidence="2">Uncharacterized protein</fullName>
    </submittedName>
</protein>
<accession>A0ABT1NL33</accession>
<name>A0ABT1NL33_9FIRM</name>
<gene>
    <name evidence="2" type="ORF">LJD61_15780</name>
</gene>
<keyword evidence="1" id="KW-1133">Transmembrane helix</keyword>
<evidence type="ECO:0000313" key="2">
    <source>
        <dbReference type="EMBL" id="MCQ1530991.1"/>
    </source>
</evidence>
<sequence>MYKSIAFLVTVFMGFVGFWIGESFNSPYMGHYFSVAAMGCFILSAIEKQEKH</sequence>
<keyword evidence="1" id="KW-0812">Transmembrane</keyword>
<proteinExistence type="predicted"/>
<feature type="transmembrane region" description="Helical" evidence="1">
    <location>
        <begin position="5"/>
        <end position="22"/>
    </location>
</feature>
<organism evidence="2 3">
    <name type="scientific">Lutispora saccharofermentans</name>
    <dbReference type="NCBI Taxonomy" id="3024236"/>
    <lineage>
        <taxon>Bacteria</taxon>
        <taxon>Bacillati</taxon>
        <taxon>Bacillota</taxon>
        <taxon>Clostridia</taxon>
        <taxon>Lutisporales</taxon>
        <taxon>Lutisporaceae</taxon>
        <taxon>Lutispora</taxon>
    </lineage>
</organism>